<accession>W9V8G3</accession>
<dbReference type="EMBL" id="AONC01000020">
    <property type="protein sequence ID" value="EXJ15868.1"/>
    <property type="molecule type" value="Genomic_DNA"/>
</dbReference>
<organism evidence="1 2">
    <name type="scientific">Imhoffiella purpurea</name>
    <dbReference type="NCBI Taxonomy" id="1249627"/>
    <lineage>
        <taxon>Bacteria</taxon>
        <taxon>Pseudomonadati</taxon>
        <taxon>Pseudomonadota</taxon>
        <taxon>Gammaproteobacteria</taxon>
        <taxon>Chromatiales</taxon>
        <taxon>Chromatiaceae</taxon>
        <taxon>Imhoffiella</taxon>
    </lineage>
</organism>
<gene>
    <name evidence="1" type="ORF">D779_0950</name>
</gene>
<sequence length="119" mass="14038">MSGGKGAVGPRIRRERRTMAAMMRIYCRDQHGGDEPLCEECAALLDYAHRRLGSCPFQELKPACSHCEVHCYSAARRERVKAVMRYAGPRMLWRHPWLSLWHLHDKRRRVPRLEVRRRS</sequence>
<evidence type="ECO:0008006" key="3">
    <source>
        <dbReference type="Google" id="ProtNLM"/>
    </source>
</evidence>
<proteinExistence type="predicted"/>
<dbReference type="AlphaFoldDB" id="W9V8G3"/>
<name>W9V8G3_9GAMM</name>
<keyword evidence="2" id="KW-1185">Reference proteome</keyword>
<dbReference type="Pfam" id="PF11756">
    <property type="entry name" value="YgbA_NO"/>
    <property type="match status" value="1"/>
</dbReference>
<evidence type="ECO:0000313" key="2">
    <source>
        <dbReference type="Proteomes" id="UP000019460"/>
    </source>
</evidence>
<dbReference type="Proteomes" id="UP000019460">
    <property type="component" value="Unassembled WGS sequence"/>
</dbReference>
<dbReference type="eggNOG" id="ENOG5032ZJK">
    <property type="taxonomic scope" value="Bacteria"/>
</dbReference>
<comment type="caution">
    <text evidence="1">The sequence shown here is derived from an EMBL/GenBank/DDBJ whole genome shotgun (WGS) entry which is preliminary data.</text>
</comment>
<dbReference type="STRING" id="1249627.D779_0950"/>
<evidence type="ECO:0000313" key="1">
    <source>
        <dbReference type="EMBL" id="EXJ15868.1"/>
    </source>
</evidence>
<dbReference type="OrthoDB" id="5344095at2"/>
<dbReference type="NCBIfam" id="NF007714">
    <property type="entry name" value="PRK10410.1-2"/>
    <property type="match status" value="1"/>
</dbReference>
<reference evidence="1 2" key="1">
    <citation type="submission" date="2012-11" db="EMBL/GenBank/DDBJ databases">
        <title>Genome assembly of Thiorhodococcus sp. AK35.</title>
        <authorList>
            <person name="Nupur N."/>
            <person name="Khatri I."/>
            <person name="Subramanian S."/>
            <person name="Pinnaka A."/>
        </authorList>
    </citation>
    <scope>NUCLEOTIDE SEQUENCE [LARGE SCALE GENOMIC DNA]</scope>
    <source>
        <strain evidence="1 2">AK35</strain>
    </source>
</reference>
<dbReference type="RefSeq" id="WP_052347903.1">
    <property type="nucleotide sequence ID" value="NZ_AONC01000020.1"/>
</dbReference>
<dbReference type="InterPro" id="IPR020483">
    <property type="entry name" value="Uncharacterised_YgbA"/>
</dbReference>
<dbReference type="PATRIC" id="fig|1249627.3.peg.1402"/>
<protein>
    <recommendedName>
        <fullName evidence="3">Nitrous oxide-stimulated promoter</fullName>
    </recommendedName>
</protein>